<name>A0A4U7B3C1_9PEZI</name>
<feature type="region of interest" description="Disordered" evidence="1">
    <location>
        <begin position="1"/>
        <end position="22"/>
    </location>
</feature>
<dbReference type="PANTHER" id="PTHR38703">
    <property type="entry name" value="CHROMOSOME 8, WHOLE GENOME SHOTGUN SEQUENCE"/>
    <property type="match status" value="1"/>
</dbReference>
<dbReference type="EMBL" id="PTQR01000079">
    <property type="protein sequence ID" value="TKX21827.1"/>
    <property type="molecule type" value="Genomic_DNA"/>
</dbReference>
<feature type="compositionally biased region" description="Low complexity" evidence="1">
    <location>
        <begin position="317"/>
        <end position="330"/>
    </location>
</feature>
<dbReference type="AlphaFoldDB" id="A0A4U7B3C1"/>
<evidence type="ECO:0000313" key="3">
    <source>
        <dbReference type="Proteomes" id="UP000308133"/>
    </source>
</evidence>
<accession>A0A4U7B3C1</accession>
<evidence type="ECO:0008006" key="4">
    <source>
        <dbReference type="Google" id="ProtNLM"/>
    </source>
</evidence>
<evidence type="ECO:0000256" key="1">
    <source>
        <dbReference type="SAM" id="MobiDB-lite"/>
    </source>
</evidence>
<protein>
    <recommendedName>
        <fullName evidence="4">Allergen</fullName>
    </recommendedName>
</protein>
<feature type="compositionally biased region" description="Basic and acidic residues" evidence="1">
    <location>
        <begin position="368"/>
        <end position="383"/>
    </location>
</feature>
<dbReference type="PANTHER" id="PTHR38703:SF1">
    <property type="entry name" value="ALLERGEN"/>
    <property type="match status" value="1"/>
</dbReference>
<proteinExistence type="predicted"/>
<feature type="compositionally biased region" description="Polar residues" evidence="1">
    <location>
        <begin position="306"/>
        <end position="316"/>
    </location>
</feature>
<evidence type="ECO:0000313" key="2">
    <source>
        <dbReference type="EMBL" id="TKX21827.1"/>
    </source>
</evidence>
<comment type="caution">
    <text evidence="2">The sequence shown here is derived from an EMBL/GenBank/DDBJ whole genome shotgun (WGS) entry which is preliminary data.</text>
</comment>
<organism evidence="2 3">
    <name type="scientific">Elsinoe australis</name>
    <dbReference type="NCBI Taxonomy" id="40998"/>
    <lineage>
        <taxon>Eukaryota</taxon>
        <taxon>Fungi</taxon>
        <taxon>Dikarya</taxon>
        <taxon>Ascomycota</taxon>
        <taxon>Pezizomycotina</taxon>
        <taxon>Dothideomycetes</taxon>
        <taxon>Dothideomycetidae</taxon>
        <taxon>Myriangiales</taxon>
        <taxon>Elsinoaceae</taxon>
        <taxon>Elsinoe</taxon>
    </lineage>
</organism>
<gene>
    <name evidence="2" type="ORF">C1H76_5966</name>
</gene>
<dbReference type="Proteomes" id="UP000308133">
    <property type="component" value="Unassembled WGS sequence"/>
</dbReference>
<sequence>MDAAKNAVKGFMSKSGHHDTSVHETTAPAVTNETVNQHRHENVTTAVDREVHQDHYHTTVQPVHDTKQLPEQHHHNMAPVEHRKFEHGNDADVKRRLEAERAQFKDTTVKGDTKHTSSVAPTVAGEHIHHHVHENIQPVVDRQTIEPHVVHTTVPIHETHHSAAQHHSTSTLPAVHMSDFKKQGGSLTGSQPRSDFFEGEPRSMHGHVPHSGDSSDKFRQTGHVNQHPHSTGAGVAGAGAAGAGAAALAGHRHRRGSASSSSSSSDEEGKSSRRTRGTGAGLTGAAAGLTGNHGATGTHNTGSGLTGNHNTTGTSALTGNHNTTGTSGLTGTHGGTDGPIGTNHSRVDSTGVGHDTTTKKPSLLDRINPMKDTDGDGKKGIMD</sequence>
<reference evidence="2 3" key="1">
    <citation type="submission" date="2018-02" db="EMBL/GenBank/DDBJ databases">
        <title>Draft genome sequences of Elsinoe sp., causing black scab on jojoba.</title>
        <authorList>
            <person name="Stodart B."/>
            <person name="Jeffress S."/>
            <person name="Ash G."/>
            <person name="Arun Chinnappa K."/>
        </authorList>
    </citation>
    <scope>NUCLEOTIDE SEQUENCE [LARGE SCALE GENOMIC DNA]</scope>
    <source>
        <strain evidence="2 3">Hillstone_2</strain>
    </source>
</reference>
<feature type="region of interest" description="Disordered" evidence="1">
    <location>
        <begin position="180"/>
        <end position="383"/>
    </location>
</feature>
<feature type="compositionally biased region" description="Low complexity" evidence="1">
    <location>
        <begin position="283"/>
        <end position="302"/>
    </location>
</feature>